<evidence type="ECO:0000313" key="3">
    <source>
        <dbReference type="Proteomes" id="UP000054248"/>
    </source>
</evidence>
<dbReference type="SUPFAM" id="SSF56112">
    <property type="entry name" value="Protein kinase-like (PK-like)"/>
    <property type="match status" value="1"/>
</dbReference>
<sequence>MISEAGYFRDRPWLHPSTPSSNSASSTPLNRQAWSQRYIFERIEPQWTLQAAHVFHEFEKDDVVYIVMEEIQGETVEQLGSLGVAVERIGRALDEFIRIPPPDGSAIGPLDGSLMEHPMFPDVKAATHYGSKAALGDHIKRLTRDNLDVDFEEDAKILWPADFHDANFKFVGEKVYWFDYRNVNVLPDSFKIHDLTNSRFWIASNIGQGYLHLQPTTRSSMVRVLVYFAS</sequence>
<accession>A0A0C3Q5M3</accession>
<dbReference type="STRING" id="1051891.A0A0C3Q5M3"/>
<proteinExistence type="predicted"/>
<keyword evidence="3" id="KW-1185">Reference proteome</keyword>
<gene>
    <name evidence="2" type="ORF">M407DRAFT_31401</name>
</gene>
<reference evidence="3" key="2">
    <citation type="submission" date="2015-01" db="EMBL/GenBank/DDBJ databases">
        <title>Evolutionary Origins and Diversification of the Mycorrhizal Mutualists.</title>
        <authorList>
            <consortium name="DOE Joint Genome Institute"/>
            <consortium name="Mycorrhizal Genomics Consortium"/>
            <person name="Kohler A."/>
            <person name="Kuo A."/>
            <person name="Nagy L.G."/>
            <person name="Floudas D."/>
            <person name="Copeland A."/>
            <person name="Barry K.W."/>
            <person name="Cichocki N."/>
            <person name="Veneault-Fourrey C."/>
            <person name="LaButti K."/>
            <person name="Lindquist E.A."/>
            <person name="Lipzen A."/>
            <person name="Lundell T."/>
            <person name="Morin E."/>
            <person name="Murat C."/>
            <person name="Riley R."/>
            <person name="Ohm R."/>
            <person name="Sun H."/>
            <person name="Tunlid A."/>
            <person name="Henrissat B."/>
            <person name="Grigoriev I.V."/>
            <person name="Hibbett D.S."/>
            <person name="Martin F."/>
        </authorList>
    </citation>
    <scope>NUCLEOTIDE SEQUENCE [LARGE SCALE GENOMIC DNA]</scope>
    <source>
        <strain evidence="3">MUT 4182</strain>
    </source>
</reference>
<evidence type="ECO:0000313" key="2">
    <source>
        <dbReference type="EMBL" id="KIO18926.1"/>
    </source>
</evidence>
<dbReference type="Proteomes" id="UP000054248">
    <property type="component" value="Unassembled WGS sequence"/>
</dbReference>
<feature type="compositionally biased region" description="Low complexity" evidence="1">
    <location>
        <begin position="16"/>
        <end position="28"/>
    </location>
</feature>
<protein>
    <recommendedName>
        <fullName evidence="4">Aminoglycoside phosphotransferase domain-containing protein</fullName>
    </recommendedName>
</protein>
<dbReference type="AlphaFoldDB" id="A0A0C3Q5M3"/>
<reference evidence="2 3" key="1">
    <citation type="submission" date="2014-04" db="EMBL/GenBank/DDBJ databases">
        <authorList>
            <consortium name="DOE Joint Genome Institute"/>
            <person name="Kuo A."/>
            <person name="Girlanda M."/>
            <person name="Perotto S."/>
            <person name="Kohler A."/>
            <person name="Nagy L.G."/>
            <person name="Floudas D."/>
            <person name="Copeland A."/>
            <person name="Barry K.W."/>
            <person name="Cichocki N."/>
            <person name="Veneault-Fourrey C."/>
            <person name="LaButti K."/>
            <person name="Lindquist E.A."/>
            <person name="Lipzen A."/>
            <person name="Lundell T."/>
            <person name="Morin E."/>
            <person name="Murat C."/>
            <person name="Sun H."/>
            <person name="Tunlid A."/>
            <person name="Henrissat B."/>
            <person name="Grigoriev I.V."/>
            <person name="Hibbett D.S."/>
            <person name="Martin F."/>
            <person name="Nordberg H.P."/>
            <person name="Cantor M.N."/>
            <person name="Hua S.X."/>
        </authorList>
    </citation>
    <scope>NUCLEOTIDE SEQUENCE [LARGE SCALE GENOMIC DNA]</scope>
    <source>
        <strain evidence="2 3">MUT 4182</strain>
    </source>
</reference>
<dbReference type="EMBL" id="KN823250">
    <property type="protein sequence ID" value="KIO18926.1"/>
    <property type="molecule type" value="Genomic_DNA"/>
</dbReference>
<evidence type="ECO:0000256" key="1">
    <source>
        <dbReference type="SAM" id="MobiDB-lite"/>
    </source>
</evidence>
<name>A0A0C3Q5M3_9AGAM</name>
<organism evidence="2 3">
    <name type="scientific">Tulasnella calospora MUT 4182</name>
    <dbReference type="NCBI Taxonomy" id="1051891"/>
    <lineage>
        <taxon>Eukaryota</taxon>
        <taxon>Fungi</taxon>
        <taxon>Dikarya</taxon>
        <taxon>Basidiomycota</taxon>
        <taxon>Agaricomycotina</taxon>
        <taxon>Agaricomycetes</taxon>
        <taxon>Cantharellales</taxon>
        <taxon>Tulasnellaceae</taxon>
        <taxon>Tulasnella</taxon>
    </lineage>
</organism>
<feature type="region of interest" description="Disordered" evidence="1">
    <location>
        <begin position="1"/>
        <end position="28"/>
    </location>
</feature>
<dbReference type="OrthoDB" id="3250044at2759"/>
<evidence type="ECO:0008006" key="4">
    <source>
        <dbReference type="Google" id="ProtNLM"/>
    </source>
</evidence>
<dbReference type="HOGENOM" id="CLU_1205544_0_0_1"/>
<dbReference type="InterPro" id="IPR011009">
    <property type="entry name" value="Kinase-like_dom_sf"/>
</dbReference>